<dbReference type="Gene3D" id="1.10.40.30">
    <property type="entry name" value="Fumarase/aspartase (C-terminal domain)"/>
    <property type="match status" value="1"/>
</dbReference>
<proteinExistence type="predicted"/>
<evidence type="ECO:0000313" key="1">
    <source>
        <dbReference type="EMBL" id="HEW53375.1"/>
    </source>
</evidence>
<dbReference type="Gene3D" id="1.20.200.10">
    <property type="entry name" value="Fumarase/aspartase (Central domain)"/>
    <property type="match status" value="1"/>
</dbReference>
<protein>
    <submittedName>
        <fullName evidence="1">Uncharacterized protein</fullName>
    </submittedName>
</protein>
<dbReference type="InterPro" id="IPR008948">
    <property type="entry name" value="L-Aspartase-like"/>
</dbReference>
<name>A0A7C2Z9Q0_9CREN</name>
<gene>
    <name evidence="1" type="ORF">ENO77_04365</name>
</gene>
<comment type="caution">
    <text evidence="1">The sequence shown here is derived from an EMBL/GenBank/DDBJ whole genome shotgun (WGS) entry which is preliminary data.</text>
</comment>
<dbReference type="SUPFAM" id="SSF48557">
    <property type="entry name" value="L-aspartase-like"/>
    <property type="match status" value="1"/>
</dbReference>
<reference evidence="1" key="1">
    <citation type="journal article" date="2020" name="mSystems">
        <title>Genome- and Community-Level Interaction Insights into Carbon Utilization and Element Cycling Functions of Hydrothermarchaeota in Hydrothermal Sediment.</title>
        <authorList>
            <person name="Zhou Z."/>
            <person name="Liu Y."/>
            <person name="Xu W."/>
            <person name="Pan J."/>
            <person name="Luo Z.H."/>
            <person name="Li M."/>
        </authorList>
    </citation>
    <scope>NUCLEOTIDE SEQUENCE [LARGE SCALE GENOMIC DNA]</scope>
    <source>
        <strain evidence="1">SpSt-16</strain>
    </source>
</reference>
<sequence length="167" mass="19057">MLAALLSIYKSVPYGYNLDFQEANTQIFDVLNDAAETLEILRDFIEGLELEEEAIRAYVRDKPCWSSDLIELIAVETGKPLRDLYAELARVLHMGAERGGSSLDGFLGKYGIKKDDLLNLYKRKPIEKRLKELLEYASARLQKDLGELERLRSLLIKCNEMLISDSL</sequence>
<dbReference type="AlphaFoldDB" id="A0A7C2Z9Q0"/>
<dbReference type="GO" id="GO:0003824">
    <property type="term" value="F:catalytic activity"/>
    <property type="evidence" value="ECO:0007669"/>
    <property type="project" value="InterPro"/>
</dbReference>
<accession>A0A7C2Z9Q0</accession>
<dbReference type="EMBL" id="DSGT01000012">
    <property type="protein sequence ID" value="HEW53375.1"/>
    <property type="molecule type" value="Genomic_DNA"/>
</dbReference>
<organism evidence="1">
    <name type="scientific">Ignisphaera aggregans</name>
    <dbReference type="NCBI Taxonomy" id="334771"/>
    <lineage>
        <taxon>Archaea</taxon>
        <taxon>Thermoproteota</taxon>
        <taxon>Thermoprotei</taxon>
        <taxon>Desulfurococcales</taxon>
        <taxon>Desulfurococcaceae</taxon>
        <taxon>Ignisphaera</taxon>
    </lineage>
</organism>